<dbReference type="InterPro" id="IPR000719">
    <property type="entry name" value="Prot_kinase_dom"/>
</dbReference>
<dbReference type="PROSITE" id="PS00108">
    <property type="entry name" value="PROTEIN_KINASE_ST"/>
    <property type="match status" value="1"/>
</dbReference>
<name>A0A7C8ZZP6_OPUST</name>
<dbReference type="FunFam" id="1.10.510.10:FF:000032">
    <property type="entry name" value="Serine/threonine-protein kinase PBS1"/>
    <property type="match status" value="1"/>
</dbReference>
<dbReference type="InterPro" id="IPR011009">
    <property type="entry name" value="Kinase-like_dom_sf"/>
</dbReference>
<dbReference type="Pfam" id="PF07714">
    <property type="entry name" value="PK_Tyr_Ser-Thr"/>
    <property type="match status" value="1"/>
</dbReference>
<evidence type="ECO:0000256" key="7">
    <source>
        <dbReference type="ARBA" id="ARBA00022741"/>
    </source>
</evidence>
<reference evidence="14" key="1">
    <citation type="journal article" date="2013" name="J. Plant Res.">
        <title>Effect of fungi and light on seed germination of three Opuntia species from semiarid lands of central Mexico.</title>
        <authorList>
            <person name="Delgado-Sanchez P."/>
            <person name="Jimenez-Bremont J.F."/>
            <person name="Guerrero-Gonzalez Mde L."/>
            <person name="Flores J."/>
        </authorList>
    </citation>
    <scope>NUCLEOTIDE SEQUENCE</scope>
    <source>
        <tissue evidence="14">Cladode</tissue>
    </source>
</reference>
<sequence>MGNCWGDPAEDEQDPSTTGITSPGTSQTSQATSLTSSGYVSSKSQYSLTSSENAYPTGQILPTPNLREFSFQELKTATRNFNADTLLAEGGFGKVYKGWFEAKQPYKSGSGLAVAIKKLNSESCQGLEEWQSEVNFLGRLSHPNLVKLLGYCWEDDELLLVYEFMQRGSLENHLFGRGSTVQPLSWDLRLKIAIGAARGLAFLHTSNDRVIYRDIKASNILLDSSYNAKISDFGLAKLGPSASQSHVTTRVIGTYGYAAPEYLATGHLYFKSDVYGFGVVLVEILTGLRAVDPSRPSGKQSLVDWIKPYLSDKKKLKHIMDTSLEGKYPSKAAIGIAELALKCLAQEPKNRPSMQEVLQTLEKFEGMDEKPKVSRRNSTGAAVRPRHHRQNGIRSQENSLQAR</sequence>
<dbReference type="PROSITE" id="PS50011">
    <property type="entry name" value="PROTEIN_KINASE_DOM"/>
    <property type="match status" value="1"/>
</dbReference>
<evidence type="ECO:0000256" key="10">
    <source>
        <dbReference type="ARBA" id="ARBA00023136"/>
    </source>
</evidence>
<comment type="similarity">
    <text evidence="2">Belongs to the protein kinase superfamily. Ser/Thr protein kinase family.</text>
</comment>
<evidence type="ECO:0000256" key="6">
    <source>
        <dbReference type="ARBA" id="ARBA00022679"/>
    </source>
</evidence>
<dbReference type="SUPFAM" id="SSF56112">
    <property type="entry name" value="Protein kinase-like (PK-like)"/>
    <property type="match status" value="1"/>
</dbReference>
<comment type="function">
    <text evidence="11">May be involved in plant defense signaling.</text>
</comment>
<dbReference type="GO" id="GO:0005524">
    <property type="term" value="F:ATP binding"/>
    <property type="evidence" value="ECO:0007669"/>
    <property type="project" value="UniProtKB-KW"/>
</dbReference>
<evidence type="ECO:0000256" key="11">
    <source>
        <dbReference type="ARBA" id="ARBA00054261"/>
    </source>
</evidence>
<dbReference type="EMBL" id="GISG01187866">
    <property type="protein sequence ID" value="MBA4655454.1"/>
    <property type="molecule type" value="Transcribed_RNA"/>
</dbReference>
<dbReference type="GO" id="GO:0004674">
    <property type="term" value="F:protein serine/threonine kinase activity"/>
    <property type="evidence" value="ECO:0007669"/>
    <property type="project" value="UniProtKB-KW"/>
</dbReference>
<keyword evidence="4" id="KW-1003">Cell membrane</keyword>
<keyword evidence="7" id="KW-0547">Nucleotide-binding</keyword>
<dbReference type="InterPro" id="IPR050823">
    <property type="entry name" value="Plant_Ser_Thr_Prot_Kinase"/>
</dbReference>
<accession>A0A7C8ZZP6</accession>
<keyword evidence="5" id="KW-0723">Serine/threonine-protein kinase</keyword>
<feature type="compositionally biased region" description="Polar residues" evidence="12">
    <location>
        <begin position="392"/>
        <end position="403"/>
    </location>
</feature>
<dbReference type="EC" id="2.7.11.1" evidence="3"/>
<dbReference type="InterPro" id="IPR001245">
    <property type="entry name" value="Ser-Thr/Tyr_kinase_cat_dom"/>
</dbReference>
<dbReference type="AlphaFoldDB" id="A0A7C8ZZP6"/>
<keyword evidence="10" id="KW-0472">Membrane</keyword>
<dbReference type="Gene3D" id="1.10.510.10">
    <property type="entry name" value="Transferase(Phosphotransferase) domain 1"/>
    <property type="match status" value="1"/>
</dbReference>
<protein>
    <recommendedName>
        <fullName evidence="3">non-specific serine/threonine protein kinase</fullName>
        <ecNumber evidence="3">2.7.11.1</ecNumber>
    </recommendedName>
</protein>
<feature type="region of interest" description="Disordered" evidence="12">
    <location>
        <begin position="1"/>
        <end position="39"/>
    </location>
</feature>
<feature type="compositionally biased region" description="Low complexity" evidence="12">
    <location>
        <begin position="15"/>
        <end position="39"/>
    </location>
</feature>
<keyword evidence="8" id="KW-0418">Kinase</keyword>
<evidence type="ECO:0000259" key="13">
    <source>
        <dbReference type="PROSITE" id="PS50011"/>
    </source>
</evidence>
<evidence type="ECO:0000256" key="5">
    <source>
        <dbReference type="ARBA" id="ARBA00022527"/>
    </source>
</evidence>
<keyword evidence="6" id="KW-0808">Transferase</keyword>
<dbReference type="PANTHER" id="PTHR45621">
    <property type="entry name" value="OS01G0588500 PROTEIN-RELATED"/>
    <property type="match status" value="1"/>
</dbReference>
<evidence type="ECO:0000256" key="4">
    <source>
        <dbReference type="ARBA" id="ARBA00022475"/>
    </source>
</evidence>
<dbReference type="FunFam" id="3.30.200.20:FF:000228">
    <property type="entry name" value="Serine/threonine-protein kinase BIK1"/>
    <property type="match status" value="1"/>
</dbReference>
<proteinExistence type="inferred from homology"/>
<dbReference type="SMART" id="SM00220">
    <property type="entry name" value="S_TKc"/>
    <property type="match status" value="1"/>
</dbReference>
<feature type="region of interest" description="Disordered" evidence="12">
    <location>
        <begin position="365"/>
        <end position="403"/>
    </location>
</feature>
<dbReference type="InterPro" id="IPR008271">
    <property type="entry name" value="Ser/Thr_kinase_AS"/>
</dbReference>
<dbReference type="CDD" id="cd14066">
    <property type="entry name" value="STKc_IRAK"/>
    <property type="match status" value="1"/>
</dbReference>
<evidence type="ECO:0000256" key="3">
    <source>
        <dbReference type="ARBA" id="ARBA00012513"/>
    </source>
</evidence>
<organism evidence="14">
    <name type="scientific">Opuntia streptacantha</name>
    <name type="common">Prickly pear cactus</name>
    <name type="synonym">Opuntia cardona</name>
    <dbReference type="NCBI Taxonomy" id="393608"/>
    <lineage>
        <taxon>Eukaryota</taxon>
        <taxon>Viridiplantae</taxon>
        <taxon>Streptophyta</taxon>
        <taxon>Embryophyta</taxon>
        <taxon>Tracheophyta</taxon>
        <taxon>Spermatophyta</taxon>
        <taxon>Magnoliopsida</taxon>
        <taxon>eudicotyledons</taxon>
        <taxon>Gunneridae</taxon>
        <taxon>Pentapetalae</taxon>
        <taxon>Caryophyllales</taxon>
        <taxon>Cactineae</taxon>
        <taxon>Cactaceae</taxon>
        <taxon>Opuntioideae</taxon>
        <taxon>Opuntia</taxon>
    </lineage>
</organism>
<evidence type="ECO:0000256" key="1">
    <source>
        <dbReference type="ARBA" id="ARBA00004236"/>
    </source>
</evidence>
<evidence type="ECO:0000256" key="12">
    <source>
        <dbReference type="SAM" id="MobiDB-lite"/>
    </source>
</evidence>
<reference evidence="14" key="2">
    <citation type="submission" date="2020-07" db="EMBL/GenBank/DDBJ databases">
        <authorList>
            <person name="Vera ALvarez R."/>
            <person name="Arias-Moreno D.M."/>
            <person name="Jimenez-Jacinto V."/>
            <person name="Jimenez-Bremont J.F."/>
            <person name="Swaminathan K."/>
            <person name="Moose S.P."/>
            <person name="Guerrero-Gonzalez M.L."/>
            <person name="Marino-Ramirez L."/>
            <person name="Landsman D."/>
            <person name="Rodriguez-Kessler M."/>
            <person name="Delgado-Sanchez P."/>
        </authorList>
    </citation>
    <scope>NUCLEOTIDE SEQUENCE</scope>
    <source>
        <tissue evidence="14">Cladode</tissue>
    </source>
</reference>
<evidence type="ECO:0000256" key="2">
    <source>
        <dbReference type="ARBA" id="ARBA00008684"/>
    </source>
</evidence>
<comment type="subcellular location">
    <subcellularLocation>
        <location evidence="1">Cell membrane</location>
    </subcellularLocation>
</comment>
<dbReference type="GO" id="GO:0005886">
    <property type="term" value="C:plasma membrane"/>
    <property type="evidence" value="ECO:0007669"/>
    <property type="project" value="UniProtKB-SubCell"/>
</dbReference>
<evidence type="ECO:0000313" key="14">
    <source>
        <dbReference type="EMBL" id="MBA4655454.1"/>
    </source>
</evidence>
<feature type="domain" description="Protein kinase" evidence="13">
    <location>
        <begin position="81"/>
        <end position="364"/>
    </location>
</feature>
<dbReference type="Gene3D" id="3.30.200.20">
    <property type="entry name" value="Phosphorylase Kinase, domain 1"/>
    <property type="match status" value="1"/>
</dbReference>
<evidence type="ECO:0000256" key="8">
    <source>
        <dbReference type="ARBA" id="ARBA00022777"/>
    </source>
</evidence>
<evidence type="ECO:0000256" key="9">
    <source>
        <dbReference type="ARBA" id="ARBA00022840"/>
    </source>
</evidence>
<keyword evidence="9" id="KW-0067">ATP-binding</keyword>